<sequence length="150" mass="16957">MGSSKKSNRMGDTDTMDLIKGNTRFVRGRRWIRLEATSARKPLDDSRGEERIDGRSGDGWMDGVIIISAGELCLLTATLASSEKYDSTGYHEIGFVSVRPHTPNPGLTLRSGTRETQEALRSKEPLRKDQKEGKEKREEGRDREEMEEEK</sequence>
<dbReference type="Proteomes" id="UP001221413">
    <property type="component" value="Unassembled WGS sequence"/>
</dbReference>
<feature type="compositionally biased region" description="Basic and acidic residues" evidence="1">
    <location>
        <begin position="112"/>
        <end position="144"/>
    </location>
</feature>
<proteinExistence type="predicted"/>
<gene>
    <name evidence="2" type="ORF">Dda_3279</name>
</gene>
<dbReference type="EMBL" id="JAQGDS010000003">
    <property type="protein sequence ID" value="KAJ6262471.1"/>
    <property type="molecule type" value="Genomic_DNA"/>
</dbReference>
<organism evidence="2 3">
    <name type="scientific">Drechslerella dactyloides</name>
    <name type="common">Nematode-trapping fungus</name>
    <name type="synonym">Arthrobotrys dactyloides</name>
    <dbReference type="NCBI Taxonomy" id="74499"/>
    <lineage>
        <taxon>Eukaryota</taxon>
        <taxon>Fungi</taxon>
        <taxon>Dikarya</taxon>
        <taxon>Ascomycota</taxon>
        <taxon>Pezizomycotina</taxon>
        <taxon>Orbiliomycetes</taxon>
        <taxon>Orbiliales</taxon>
        <taxon>Orbiliaceae</taxon>
        <taxon>Drechslerella</taxon>
    </lineage>
</organism>
<keyword evidence="3" id="KW-1185">Reference proteome</keyword>
<evidence type="ECO:0000313" key="3">
    <source>
        <dbReference type="Proteomes" id="UP001221413"/>
    </source>
</evidence>
<evidence type="ECO:0000313" key="2">
    <source>
        <dbReference type="EMBL" id="KAJ6262471.1"/>
    </source>
</evidence>
<protein>
    <submittedName>
        <fullName evidence="2">Uncharacterized protein</fullName>
    </submittedName>
</protein>
<accession>A0AAD6J5G1</accession>
<feature type="region of interest" description="Disordered" evidence="1">
    <location>
        <begin position="96"/>
        <end position="150"/>
    </location>
</feature>
<evidence type="ECO:0000256" key="1">
    <source>
        <dbReference type="SAM" id="MobiDB-lite"/>
    </source>
</evidence>
<reference evidence="2" key="1">
    <citation type="submission" date="2023-01" db="EMBL/GenBank/DDBJ databases">
        <title>The chitinases involved in constricting ring structure development in the nematode-trapping fungus Drechslerella dactyloides.</title>
        <authorList>
            <person name="Wang R."/>
            <person name="Zhang L."/>
            <person name="Tang P."/>
            <person name="Li S."/>
            <person name="Liang L."/>
        </authorList>
    </citation>
    <scope>NUCLEOTIDE SEQUENCE</scope>
    <source>
        <strain evidence="2">YMF1.00031</strain>
    </source>
</reference>
<dbReference type="AlphaFoldDB" id="A0AAD6J5G1"/>
<comment type="caution">
    <text evidence="2">The sequence shown here is derived from an EMBL/GenBank/DDBJ whole genome shotgun (WGS) entry which is preliminary data.</text>
</comment>
<name>A0AAD6J5G1_DREDA</name>